<comment type="function">
    <text evidence="1">Catalyzes the methylthiolation of N6-(dimethylallyl)adenosine (i(6)A), leading to the formation of 2-methylthio-N6-(dimethylallyl)adenosine (ms(2)i(6)A) at position 37 in tRNAs that read codons beginning with uridine.</text>
</comment>
<dbReference type="PROSITE" id="PS01278">
    <property type="entry name" value="MTTASE_RADICAL"/>
    <property type="match status" value="1"/>
</dbReference>
<dbReference type="GO" id="GO:0005829">
    <property type="term" value="C:cytosol"/>
    <property type="evidence" value="ECO:0007669"/>
    <property type="project" value="TreeGrafter"/>
</dbReference>
<protein>
    <recommendedName>
        <fullName evidence="9">Ribosomal protein uS12 methylthiotransferase RimO</fullName>
        <shortName evidence="9">uS12 MTTase</shortName>
        <shortName evidence="9">uS12 methylthiotransferase</shortName>
        <ecNumber evidence="9">2.8.4.4</ecNumber>
    </recommendedName>
    <alternativeName>
        <fullName evidence="9">Ribosomal protein uS12 (aspartate-C(3))-methylthiotransferase</fullName>
    </alternativeName>
    <alternativeName>
        <fullName evidence="9">Ribosome maturation factor RimO</fullName>
    </alternativeName>
</protein>
<dbReference type="GO" id="GO:0005840">
    <property type="term" value="C:ribosome"/>
    <property type="evidence" value="ECO:0007669"/>
    <property type="project" value="UniProtKB-KW"/>
</dbReference>
<dbReference type="SFLD" id="SFLDS00029">
    <property type="entry name" value="Radical_SAM"/>
    <property type="match status" value="1"/>
</dbReference>
<dbReference type="InterPro" id="IPR023404">
    <property type="entry name" value="rSAM_horseshoe"/>
</dbReference>
<dbReference type="Pfam" id="PF04055">
    <property type="entry name" value="Radical_SAM"/>
    <property type="match status" value="1"/>
</dbReference>
<dbReference type="SFLD" id="SFLDG01082">
    <property type="entry name" value="B12-binding_domain_containing"/>
    <property type="match status" value="1"/>
</dbReference>
<evidence type="ECO:0000256" key="8">
    <source>
        <dbReference type="ARBA" id="ARBA00023014"/>
    </source>
</evidence>
<evidence type="ECO:0000256" key="3">
    <source>
        <dbReference type="ARBA" id="ARBA00022490"/>
    </source>
</evidence>
<evidence type="ECO:0000256" key="4">
    <source>
        <dbReference type="ARBA" id="ARBA00022679"/>
    </source>
</evidence>
<reference evidence="13" key="1">
    <citation type="journal article" date="2020" name="mSystems">
        <title>Genome- and Community-Level Interaction Insights into Carbon Utilization and Element Cycling Functions of Hydrothermarchaeota in Hydrothermal Sediment.</title>
        <authorList>
            <person name="Zhou Z."/>
            <person name="Liu Y."/>
            <person name="Xu W."/>
            <person name="Pan J."/>
            <person name="Luo Z.H."/>
            <person name="Li M."/>
        </authorList>
    </citation>
    <scope>NUCLEOTIDE SEQUENCE [LARGE SCALE GENOMIC DNA]</scope>
    <source>
        <strain evidence="13">SpSt-81</strain>
    </source>
</reference>
<dbReference type="InterPro" id="IPR013848">
    <property type="entry name" value="Methylthiotransferase_N"/>
</dbReference>
<dbReference type="InterPro" id="IPR002792">
    <property type="entry name" value="TRAM_dom"/>
</dbReference>
<dbReference type="SFLD" id="SFLDG01061">
    <property type="entry name" value="methylthiotransferase"/>
    <property type="match status" value="1"/>
</dbReference>
<keyword evidence="2 9" id="KW-0004">4Fe-4S</keyword>
<feature type="domain" description="TRAM" evidence="10">
    <location>
        <begin position="372"/>
        <end position="439"/>
    </location>
</feature>
<evidence type="ECO:0000259" key="10">
    <source>
        <dbReference type="PROSITE" id="PS50926"/>
    </source>
</evidence>
<dbReference type="HAMAP" id="MF_01865">
    <property type="entry name" value="MTTase_RimO"/>
    <property type="match status" value="1"/>
</dbReference>
<dbReference type="InterPro" id="IPR020612">
    <property type="entry name" value="Methylthiotransferase_CS"/>
</dbReference>
<evidence type="ECO:0000256" key="2">
    <source>
        <dbReference type="ARBA" id="ARBA00022485"/>
    </source>
</evidence>
<dbReference type="SMART" id="SM00729">
    <property type="entry name" value="Elp3"/>
    <property type="match status" value="1"/>
</dbReference>
<evidence type="ECO:0000313" key="13">
    <source>
        <dbReference type="EMBL" id="HFX13482.1"/>
    </source>
</evidence>
<dbReference type="InterPro" id="IPR005840">
    <property type="entry name" value="Ribosomal_uS12_MeSTrfase_RimO"/>
</dbReference>
<feature type="domain" description="Radical SAM core" evidence="12">
    <location>
        <begin position="139"/>
        <end position="369"/>
    </location>
</feature>
<keyword evidence="13" id="KW-0687">Ribonucleoprotein</keyword>
<feature type="domain" description="MTTase N-terminal" evidence="11">
    <location>
        <begin position="2"/>
        <end position="116"/>
    </location>
</feature>
<dbReference type="InterPro" id="IPR005839">
    <property type="entry name" value="Methylthiotransferase"/>
</dbReference>
<dbReference type="NCBIfam" id="TIGR01125">
    <property type="entry name" value="30S ribosomal protein S12 methylthiotransferase RimO"/>
    <property type="match status" value="1"/>
</dbReference>
<comment type="similarity">
    <text evidence="9">Belongs to the methylthiotransferase family. RimO subfamily.</text>
</comment>
<proteinExistence type="inferred from homology"/>
<gene>
    <name evidence="9 13" type="primary">rimO</name>
    <name evidence="13" type="ORF">ENW00_04870</name>
</gene>
<sequence length="439" mass="50947">MKKAGIIHLGCAKNQVDTEIILGFLKELGYTLTSSEEEADILLVNTCAFIKPALEESESSIRSLEKYKKLGKKIVVTGCLVERFKKDLESKFPFVDLFIGPGEYMNFKNLLNKDNGFTEKVITSPASNFLYTSAMTRLLFTPYSAYVKISEGCNNFCSYCTIPYIRGRMRSREIEDIVNEVEKLIRNGVKEINMISQDTTRYGEDLYGKPSLARLLSKLEKIEGDFYIRLLYLYPSRLGNEIIQLIKNSEKIVPYFDIPLQHVNDEILKNMNRSYGKNEIINIWNKIRENFPDAIIRTTFIVGFPGESEKKFEELYNFIQEYYFDRLGVFPYYPEDGTKAQNLPEQIDEEEKKKRVDIIMSTQKEISKDLNKKMVNKELEVIVEGFDGRYFYGRSWREAPEVDGLIYIVGAEKKKIKMGEKVKVRIKKYKSYDLLGEIV</sequence>
<dbReference type="InterPro" id="IPR012340">
    <property type="entry name" value="NA-bd_OB-fold"/>
</dbReference>
<feature type="binding site" evidence="9">
    <location>
        <position position="79"/>
    </location>
    <ligand>
        <name>[4Fe-4S] cluster</name>
        <dbReference type="ChEBI" id="CHEBI:49883"/>
        <label>1</label>
    </ligand>
</feature>
<evidence type="ECO:0000259" key="12">
    <source>
        <dbReference type="PROSITE" id="PS51918"/>
    </source>
</evidence>
<dbReference type="SUPFAM" id="SSF102114">
    <property type="entry name" value="Radical SAM enzymes"/>
    <property type="match status" value="1"/>
</dbReference>
<dbReference type="Gene3D" id="2.40.50.140">
    <property type="entry name" value="Nucleic acid-binding proteins"/>
    <property type="match status" value="1"/>
</dbReference>
<dbReference type="SFLD" id="SFLDF00274">
    <property type="entry name" value="ribosomal_protein_S12_methylth"/>
    <property type="match status" value="1"/>
</dbReference>
<keyword evidence="4 9" id="KW-0808">Transferase</keyword>
<dbReference type="Gene3D" id="3.40.50.12160">
    <property type="entry name" value="Methylthiotransferase, N-terminal domain"/>
    <property type="match status" value="1"/>
</dbReference>
<comment type="subcellular location">
    <subcellularLocation>
        <location evidence="9">Cytoplasm</location>
    </subcellularLocation>
</comment>
<dbReference type="InterPro" id="IPR058240">
    <property type="entry name" value="rSAM_sf"/>
</dbReference>
<feature type="binding site" evidence="9">
    <location>
        <position position="160"/>
    </location>
    <ligand>
        <name>[4Fe-4S] cluster</name>
        <dbReference type="ChEBI" id="CHEBI:49883"/>
        <label>2</label>
        <note>4Fe-4S-S-AdoMet</note>
    </ligand>
</feature>
<evidence type="ECO:0000256" key="5">
    <source>
        <dbReference type="ARBA" id="ARBA00022691"/>
    </source>
</evidence>
<dbReference type="PROSITE" id="PS51449">
    <property type="entry name" value="MTTASE_N"/>
    <property type="match status" value="1"/>
</dbReference>
<keyword evidence="3 9" id="KW-0963">Cytoplasm</keyword>
<dbReference type="PANTHER" id="PTHR43837:SF1">
    <property type="entry name" value="RIBOSOMAL PROTEIN US12 METHYLTHIOTRANSFERASE RIMO"/>
    <property type="match status" value="1"/>
</dbReference>
<dbReference type="GO" id="GO:0035599">
    <property type="term" value="F:aspartic acid methylthiotransferase activity"/>
    <property type="evidence" value="ECO:0007669"/>
    <property type="project" value="TreeGrafter"/>
</dbReference>
<dbReference type="CDD" id="cd01335">
    <property type="entry name" value="Radical_SAM"/>
    <property type="match status" value="1"/>
</dbReference>
<feature type="binding site" evidence="9">
    <location>
        <position position="153"/>
    </location>
    <ligand>
        <name>[4Fe-4S] cluster</name>
        <dbReference type="ChEBI" id="CHEBI:49883"/>
        <label>2</label>
        <note>4Fe-4S-S-AdoMet</note>
    </ligand>
</feature>
<feature type="binding site" evidence="9">
    <location>
        <position position="47"/>
    </location>
    <ligand>
        <name>[4Fe-4S] cluster</name>
        <dbReference type="ChEBI" id="CHEBI:49883"/>
        <label>1</label>
    </ligand>
</feature>
<keyword evidence="13" id="KW-0689">Ribosomal protein</keyword>
<keyword evidence="6 9" id="KW-0479">Metal-binding</keyword>
<keyword evidence="8 9" id="KW-0411">Iron-sulfur</keyword>
<evidence type="ECO:0000256" key="1">
    <source>
        <dbReference type="ARBA" id="ARBA00003234"/>
    </source>
</evidence>
<evidence type="ECO:0000256" key="7">
    <source>
        <dbReference type="ARBA" id="ARBA00023004"/>
    </source>
</evidence>
<organism evidence="13">
    <name type="scientific">Dictyoglomus thermophilum</name>
    <dbReference type="NCBI Taxonomy" id="14"/>
    <lineage>
        <taxon>Bacteria</taxon>
        <taxon>Pseudomonadati</taxon>
        <taxon>Dictyoglomota</taxon>
        <taxon>Dictyoglomia</taxon>
        <taxon>Dictyoglomales</taxon>
        <taxon>Dictyoglomaceae</taxon>
        <taxon>Dictyoglomus</taxon>
    </lineage>
</organism>
<dbReference type="PROSITE" id="PS51918">
    <property type="entry name" value="RADICAL_SAM"/>
    <property type="match status" value="1"/>
</dbReference>
<evidence type="ECO:0000259" key="11">
    <source>
        <dbReference type="PROSITE" id="PS51449"/>
    </source>
</evidence>
<dbReference type="NCBIfam" id="TIGR00089">
    <property type="entry name" value="MiaB/RimO family radical SAM methylthiotransferase"/>
    <property type="match status" value="1"/>
</dbReference>
<dbReference type="AlphaFoldDB" id="A0A7C3RR25"/>
<feature type="binding site" evidence="9">
    <location>
        <position position="157"/>
    </location>
    <ligand>
        <name>[4Fe-4S] cluster</name>
        <dbReference type="ChEBI" id="CHEBI:49883"/>
        <label>2</label>
        <note>4Fe-4S-S-AdoMet</note>
    </ligand>
</feature>
<dbReference type="InterPro" id="IPR006638">
    <property type="entry name" value="Elp3/MiaA/NifB-like_rSAM"/>
</dbReference>
<dbReference type="InterPro" id="IPR038135">
    <property type="entry name" value="Methylthiotransferase_N_sf"/>
</dbReference>
<dbReference type="PROSITE" id="PS50926">
    <property type="entry name" value="TRAM"/>
    <property type="match status" value="1"/>
</dbReference>
<accession>A0A7C3RR25</accession>
<comment type="caution">
    <text evidence="13">The sequence shown here is derived from an EMBL/GenBank/DDBJ whole genome shotgun (WGS) entry which is preliminary data.</text>
</comment>
<dbReference type="Pfam" id="PF18693">
    <property type="entry name" value="TRAM_2"/>
    <property type="match status" value="1"/>
</dbReference>
<evidence type="ECO:0000256" key="9">
    <source>
        <dbReference type="HAMAP-Rule" id="MF_01865"/>
    </source>
</evidence>
<dbReference type="Gene3D" id="3.80.30.20">
    <property type="entry name" value="tm_1862 like domain"/>
    <property type="match status" value="1"/>
</dbReference>
<dbReference type="Pfam" id="PF00919">
    <property type="entry name" value="UPF0004"/>
    <property type="match status" value="1"/>
</dbReference>
<feature type="binding site" evidence="9">
    <location>
        <position position="11"/>
    </location>
    <ligand>
        <name>[4Fe-4S] cluster</name>
        <dbReference type="ChEBI" id="CHEBI:49883"/>
        <label>1</label>
    </ligand>
</feature>
<name>A0A7C3RR25_DICTH</name>
<dbReference type="GO" id="GO:0006400">
    <property type="term" value="P:tRNA modification"/>
    <property type="evidence" value="ECO:0007669"/>
    <property type="project" value="InterPro"/>
</dbReference>
<dbReference type="GO" id="GO:0103039">
    <property type="term" value="F:protein methylthiotransferase activity"/>
    <property type="evidence" value="ECO:0007669"/>
    <property type="project" value="UniProtKB-EC"/>
</dbReference>
<comment type="cofactor">
    <cofactor evidence="9">
        <name>[4Fe-4S] cluster</name>
        <dbReference type="ChEBI" id="CHEBI:49883"/>
    </cofactor>
    <text evidence="9">Binds 2 [4Fe-4S] clusters. One cluster is coordinated with 3 cysteines and an exchangeable S-adenosyl-L-methionine.</text>
</comment>
<dbReference type="FunFam" id="3.40.50.12160:FF:000003">
    <property type="entry name" value="CDK5 regulatory subunit-associated protein 1"/>
    <property type="match status" value="1"/>
</dbReference>
<keyword evidence="7 9" id="KW-0408">Iron</keyword>
<evidence type="ECO:0000256" key="6">
    <source>
        <dbReference type="ARBA" id="ARBA00022723"/>
    </source>
</evidence>
<keyword evidence="5 9" id="KW-0949">S-adenosyl-L-methionine</keyword>
<comment type="catalytic activity">
    <reaction evidence="9">
        <text>L-aspartate(89)-[ribosomal protein uS12]-hydrogen + (sulfur carrier)-SH + AH2 + 2 S-adenosyl-L-methionine = 3-methylsulfanyl-L-aspartate(89)-[ribosomal protein uS12]-hydrogen + (sulfur carrier)-H + 5'-deoxyadenosine + L-methionine + A + S-adenosyl-L-homocysteine + 2 H(+)</text>
        <dbReference type="Rhea" id="RHEA:37087"/>
        <dbReference type="Rhea" id="RHEA-COMP:10460"/>
        <dbReference type="Rhea" id="RHEA-COMP:10461"/>
        <dbReference type="Rhea" id="RHEA-COMP:14737"/>
        <dbReference type="Rhea" id="RHEA-COMP:14739"/>
        <dbReference type="ChEBI" id="CHEBI:13193"/>
        <dbReference type="ChEBI" id="CHEBI:15378"/>
        <dbReference type="ChEBI" id="CHEBI:17319"/>
        <dbReference type="ChEBI" id="CHEBI:17499"/>
        <dbReference type="ChEBI" id="CHEBI:29917"/>
        <dbReference type="ChEBI" id="CHEBI:29961"/>
        <dbReference type="ChEBI" id="CHEBI:57844"/>
        <dbReference type="ChEBI" id="CHEBI:57856"/>
        <dbReference type="ChEBI" id="CHEBI:59789"/>
        <dbReference type="ChEBI" id="CHEBI:64428"/>
        <dbReference type="ChEBI" id="CHEBI:73599"/>
        <dbReference type="EC" id="2.8.4.4"/>
    </reaction>
</comment>
<comment type="function">
    <text evidence="9">Catalyzes the methylthiolation of an aspartic acid residue of ribosomal protein uS12.</text>
</comment>
<dbReference type="EMBL" id="DTIN01000014">
    <property type="protein sequence ID" value="HFX13482.1"/>
    <property type="molecule type" value="Genomic_DNA"/>
</dbReference>
<dbReference type="GO" id="GO:0046872">
    <property type="term" value="F:metal ion binding"/>
    <property type="evidence" value="ECO:0007669"/>
    <property type="project" value="UniProtKB-KW"/>
</dbReference>
<dbReference type="EC" id="2.8.4.4" evidence="9"/>
<dbReference type="GO" id="GO:0051539">
    <property type="term" value="F:4 iron, 4 sulfur cluster binding"/>
    <property type="evidence" value="ECO:0007669"/>
    <property type="project" value="UniProtKB-UniRule"/>
</dbReference>
<dbReference type="FunFam" id="3.80.30.20:FF:000001">
    <property type="entry name" value="tRNA-2-methylthio-N(6)-dimethylallyladenosine synthase 2"/>
    <property type="match status" value="1"/>
</dbReference>
<dbReference type="InterPro" id="IPR007197">
    <property type="entry name" value="rSAM"/>
</dbReference>
<dbReference type="PANTHER" id="PTHR43837">
    <property type="entry name" value="RIBOSOMAL PROTEIN S12 METHYLTHIOTRANSFERASE RIMO"/>
    <property type="match status" value="1"/>
</dbReference>